<dbReference type="InterPro" id="IPR050171">
    <property type="entry name" value="MFS_Transporters"/>
</dbReference>
<evidence type="ECO:0000256" key="6">
    <source>
        <dbReference type="ARBA" id="ARBA00023136"/>
    </source>
</evidence>
<dbReference type="Proteomes" id="UP001499954">
    <property type="component" value="Unassembled WGS sequence"/>
</dbReference>
<dbReference type="SUPFAM" id="SSF103473">
    <property type="entry name" value="MFS general substrate transporter"/>
    <property type="match status" value="1"/>
</dbReference>
<keyword evidence="3" id="KW-1003">Cell membrane</keyword>
<sequence length="497" mass="50168">MRAKLLVLASAIGSLGWGAVLPYQYAYAADTREWGALVAAGASSLFSIGALVAAPLAGRLADRFDPVRVAVLAQLLGAAGVASLVFADVPALFLAGMLVFGLGLSAAVPAKQVLALNWSSFDDRRKIFAYKFTGEALGMAAGAFLAGLVVDLDRADGLDIGFLMAAGGFVLSSAIIAFAGRMSRAGARAPLERGAGAAGHGVSTGTGAFAALDAATGAIAVIDPDRDGPRAGDGTSDGPGAPTRTRGALRVIFAQPAMRWTAVVTIALALGFYAQFESGLPAYGLTVLDIDPSAIGIAAAVNCIVIVALQVIVVKVTAKRGAPALLMGVGSIWVVSWLILSAAQFSPGIATALFVTTYGIFAVGETIYSPVLNPLTAQLAPKGMVGQTLGTVAALQTAFSAAGPLVAGVLLGAGLTDVFLGMHILVSLIAVFAAWRIKRALAAAPIPVVSDEVADVATHAAPDVAPDRARPGSAAVEPSAVPAREEPPTTPVDLVRA</sequence>
<evidence type="ECO:0000259" key="9">
    <source>
        <dbReference type="PROSITE" id="PS50850"/>
    </source>
</evidence>
<feature type="transmembrane region" description="Helical" evidence="8">
    <location>
        <begin position="325"/>
        <end position="343"/>
    </location>
</feature>
<feature type="transmembrane region" description="Helical" evidence="8">
    <location>
        <begin position="160"/>
        <end position="179"/>
    </location>
</feature>
<dbReference type="InterPro" id="IPR036259">
    <property type="entry name" value="MFS_trans_sf"/>
</dbReference>
<dbReference type="EMBL" id="BAAAMK010000004">
    <property type="protein sequence ID" value="GAA1958760.1"/>
    <property type="molecule type" value="Genomic_DNA"/>
</dbReference>
<dbReference type="RefSeq" id="WP_157414010.1">
    <property type="nucleotide sequence ID" value="NZ_BAAAMK010000004.1"/>
</dbReference>
<dbReference type="PANTHER" id="PTHR23517">
    <property type="entry name" value="RESISTANCE PROTEIN MDTM, PUTATIVE-RELATED-RELATED"/>
    <property type="match status" value="1"/>
</dbReference>
<evidence type="ECO:0000256" key="3">
    <source>
        <dbReference type="ARBA" id="ARBA00022475"/>
    </source>
</evidence>
<evidence type="ECO:0000313" key="11">
    <source>
        <dbReference type="Proteomes" id="UP001499954"/>
    </source>
</evidence>
<evidence type="ECO:0000256" key="8">
    <source>
        <dbReference type="SAM" id="Phobius"/>
    </source>
</evidence>
<protein>
    <recommendedName>
        <fullName evidence="9">Major facilitator superfamily (MFS) profile domain-containing protein</fullName>
    </recommendedName>
</protein>
<accession>A0ABP5C9G6</accession>
<evidence type="ECO:0000313" key="10">
    <source>
        <dbReference type="EMBL" id="GAA1958760.1"/>
    </source>
</evidence>
<keyword evidence="4 8" id="KW-0812">Transmembrane</keyword>
<dbReference type="InterPro" id="IPR011701">
    <property type="entry name" value="MFS"/>
</dbReference>
<keyword evidence="2" id="KW-0813">Transport</keyword>
<feature type="transmembrane region" description="Helical" evidence="8">
    <location>
        <begin position="257"/>
        <end position="274"/>
    </location>
</feature>
<feature type="transmembrane region" description="Helical" evidence="8">
    <location>
        <begin position="349"/>
        <end position="368"/>
    </location>
</feature>
<feature type="transmembrane region" description="Helical" evidence="8">
    <location>
        <begin position="93"/>
        <end position="116"/>
    </location>
</feature>
<dbReference type="PROSITE" id="PS50850">
    <property type="entry name" value="MFS"/>
    <property type="match status" value="1"/>
</dbReference>
<evidence type="ECO:0000256" key="2">
    <source>
        <dbReference type="ARBA" id="ARBA00022448"/>
    </source>
</evidence>
<evidence type="ECO:0000256" key="1">
    <source>
        <dbReference type="ARBA" id="ARBA00004651"/>
    </source>
</evidence>
<dbReference type="Pfam" id="PF07690">
    <property type="entry name" value="MFS_1"/>
    <property type="match status" value="1"/>
</dbReference>
<evidence type="ECO:0000256" key="4">
    <source>
        <dbReference type="ARBA" id="ARBA00022692"/>
    </source>
</evidence>
<keyword evidence="5 8" id="KW-1133">Transmembrane helix</keyword>
<gene>
    <name evidence="10" type="ORF">GCM10009717_26620</name>
</gene>
<feature type="region of interest" description="Disordered" evidence="7">
    <location>
        <begin position="223"/>
        <end position="243"/>
    </location>
</feature>
<feature type="transmembrane region" description="Helical" evidence="8">
    <location>
        <begin position="294"/>
        <end position="313"/>
    </location>
</feature>
<evidence type="ECO:0000256" key="5">
    <source>
        <dbReference type="ARBA" id="ARBA00022989"/>
    </source>
</evidence>
<feature type="transmembrane region" description="Helical" evidence="8">
    <location>
        <begin position="34"/>
        <end position="57"/>
    </location>
</feature>
<feature type="region of interest" description="Disordered" evidence="7">
    <location>
        <begin position="462"/>
        <end position="497"/>
    </location>
</feature>
<comment type="caution">
    <text evidence="10">The sequence shown here is derived from an EMBL/GenBank/DDBJ whole genome shotgun (WGS) entry which is preliminary data.</text>
</comment>
<keyword evidence="6 8" id="KW-0472">Membrane</keyword>
<dbReference type="InterPro" id="IPR020846">
    <property type="entry name" value="MFS_dom"/>
</dbReference>
<dbReference type="PANTHER" id="PTHR23517:SF2">
    <property type="entry name" value="MULTIDRUG RESISTANCE PROTEIN MDTH"/>
    <property type="match status" value="1"/>
</dbReference>
<reference evidence="11" key="1">
    <citation type="journal article" date="2019" name="Int. J. Syst. Evol. Microbiol.">
        <title>The Global Catalogue of Microorganisms (GCM) 10K type strain sequencing project: providing services to taxonomists for standard genome sequencing and annotation.</title>
        <authorList>
            <consortium name="The Broad Institute Genomics Platform"/>
            <consortium name="The Broad Institute Genome Sequencing Center for Infectious Disease"/>
            <person name="Wu L."/>
            <person name="Ma J."/>
        </authorList>
    </citation>
    <scope>NUCLEOTIDE SEQUENCE [LARGE SCALE GENOMIC DNA]</scope>
    <source>
        <strain evidence="11">JCM 13584</strain>
    </source>
</reference>
<feature type="transmembrane region" description="Helical" evidence="8">
    <location>
        <begin position="389"/>
        <end position="412"/>
    </location>
</feature>
<name>A0ABP5C9G6_9MICO</name>
<feature type="transmembrane region" description="Helical" evidence="8">
    <location>
        <begin position="418"/>
        <end position="435"/>
    </location>
</feature>
<proteinExistence type="predicted"/>
<feature type="transmembrane region" description="Helical" evidence="8">
    <location>
        <begin position="128"/>
        <end position="148"/>
    </location>
</feature>
<organism evidence="10 11">
    <name type="scientific">Agromyces allii</name>
    <dbReference type="NCBI Taxonomy" id="393607"/>
    <lineage>
        <taxon>Bacteria</taxon>
        <taxon>Bacillati</taxon>
        <taxon>Actinomycetota</taxon>
        <taxon>Actinomycetes</taxon>
        <taxon>Micrococcales</taxon>
        <taxon>Microbacteriaceae</taxon>
        <taxon>Agromyces</taxon>
    </lineage>
</organism>
<feature type="domain" description="Major facilitator superfamily (MFS) profile" evidence="9">
    <location>
        <begin position="1"/>
        <end position="439"/>
    </location>
</feature>
<dbReference type="Gene3D" id="1.20.1250.20">
    <property type="entry name" value="MFS general substrate transporter like domains"/>
    <property type="match status" value="1"/>
</dbReference>
<feature type="transmembrane region" description="Helical" evidence="8">
    <location>
        <begin position="69"/>
        <end position="87"/>
    </location>
</feature>
<comment type="subcellular location">
    <subcellularLocation>
        <location evidence="1">Cell membrane</location>
        <topology evidence="1">Multi-pass membrane protein</topology>
    </subcellularLocation>
</comment>
<keyword evidence="11" id="KW-1185">Reference proteome</keyword>
<evidence type="ECO:0000256" key="7">
    <source>
        <dbReference type="SAM" id="MobiDB-lite"/>
    </source>
</evidence>